<gene>
    <name evidence="1" type="ORF">HPB50_013135</name>
</gene>
<comment type="caution">
    <text evidence="1">The sequence shown here is derived from an EMBL/GenBank/DDBJ whole genome shotgun (WGS) entry which is preliminary data.</text>
</comment>
<accession>A0ACB7SQ88</accession>
<keyword evidence="2" id="KW-1185">Reference proteome</keyword>
<organism evidence="1 2">
    <name type="scientific">Hyalomma asiaticum</name>
    <name type="common">Tick</name>
    <dbReference type="NCBI Taxonomy" id="266040"/>
    <lineage>
        <taxon>Eukaryota</taxon>
        <taxon>Metazoa</taxon>
        <taxon>Ecdysozoa</taxon>
        <taxon>Arthropoda</taxon>
        <taxon>Chelicerata</taxon>
        <taxon>Arachnida</taxon>
        <taxon>Acari</taxon>
        <taxon>Parasitiformes</taxon>
        <taxon>Ixodida</taxon>
        <taxon>Ixodoidea</taxon>
        <taxon>Ixodidae</taxon>
        <taxon>Hyalomminae</taxon>
        <taxon>Hyalomma</taxon>
    </lineage>
</organism>
<proteinExistence type="predicted"/>
<dbReference type="Proteomes" id="UP000821845">
    <property type="component" value="Chromosome 3"/>
</dbReference>
<evidence type="ECO:0000313" key="1">
    <source>
        <dbReference type="EMBL" id="KAH6936089.1"/>
    </source>
</evidence>
<sequence>MNSQRNQGRRRARDHYYARHDRNHEDVAYFDATVGPLERTATAAAMTEDGRSHISASISTALTDVAEGDALAIAVAHHNRNMQRFSKCIPVFPIRTDEDHSLNHVEKPGDGIHTYHQITTHYRKGRRELPPPHPSLTRPPSKFTLAPDPNKHFLSPIWHIYGTLPPQSARHHVPNA</sequence>
<reference evidence="1" key="1">
    <citation type="submission" date="2020-05" db="EMBL/GenBank/DDBJ databases">
        <title>Large-scale comparative analyses of tick genomes elucidate their genetic diversity and vector capacities.</title>
        <authorList>
            <person name="Jia N."/>
            <person name="Wang J."/>
            <person name="Shi W."/>
            <person name="Du L."/>
            <person name="Sun Y."/>
            <person name="Zhan W."/>
            <person name="Jiang J."/>
            <person name="Wang Q."/>
            <person name="Zhang B."/>
            <person name="Ji P."/>
            <person name="Sakyi L.B."/>
            <person name="Cui X."/>
            <person name="Yuan T."/>
            <person name="Jiang B."/>
            <person name="Yang W."/>
            <person name="Lam T.T.-Y."/>
            <person name="Chang Q."/>
            <person name="Ding S."/>
            <person name="Wang X."/>
            <person name="Zhu J."/>
            <person name="Ruan X."/>
            <person name="Zhao L."/>
            <person name="Wei J."/>
            <person name="Que T."/>
            <person name="Du C."/>
            <person name="Cheng J."/>
            <person name="Dai P."/>
            <person name="Han X."/>
            <person name="Huang E."/>
            <person name="Gao Y."/>
            <person name="Liu J."/>
            <person name="Shao H."/>
            <person name="Ye R."/>
            <person name="Li L."/>
            <person name="Wei W."/>
            <person name="Wang X."/>
            <person name="Wang C."/>
            <person name="Yang T."/>
            <person name="Huo Q."/>
            <person name="Li W."/>
            <person name="Guo W."/>
            <person name="Chen H."/>
            <person name="Zhou L."/>
            <person name="Ni X."/>
            <person name="Tian J."/>
            <person name="Zhou Y."/>
            <person name="Sheng Y."/>
            <person name="Liu T."/>
            <person name="Pan Y."/>
            <person name="Xia L."/>
            <person name="Li J."/>
            <person name="Zhao F."/>
            <person name="Cao W."/>
        </authorList>
    </citation>
    <scope>NUCLEOTIDE SEQUENCE</scope>
    <source>
        <strain evidence="1">Hyas-2018</strain>
    </source>
</reference>
<evidence type="ECO:0000313" key="2">
    <source>
        <dbReference type="Proteomes" id="UP000821845"/>
    </source>
</evidence>
<name>A0ACB7SQ88_HYAAI</name>
<dbReference type="EMBL" id="CM023483">
    <property type="protein sequence ID" value="KAH6936089.1"/>
    <property type="molecule type" value="Genomic_DNA"/>
</dbReference>
<protein>
    <submittedName>
        <fullName evidence="1">Uncharacterized protein</fullName>
    </submittedName>
</protein>